<dbReference type="GO" id="GO:0006511">
    <property type="term" value="P:ubiquitin-dependent protein catabolic process"/>
    <property type="evidence" value="ECO:0007669"/>
    <property type="project" value="InterPro"/>
</dbReference>
<dbReference type="AlphaFoldDB" id="A0AAV5TZ16"/>
<dbReference type="InterPro" id="IPR001232">
    <property type="entry name" value="SKP1-like"/>
</dbReference>
<dbReference type="CDD" id="cd18322">
    <property type="entry name" value="BTB_POZ_SKP1"/>
    <property type="match status" value="1"/>
</dbReference>
<accession>A0AAV5TZ16</accession>
<dbReference type="InterPro" id="IPR036296">
    <property type="entry name" value="SKP1-like_dim_sf"/>
</dbReference>
<keyword evidence="2" id="KW-0833">Ubl conjugation pathway</keyword>
<dbReference type="InterPro" id="IPR011333">
    <property type="entry name" value="SKP1/BTB/POZ_sf"/>
</dbReference>
<keyword evidence="6" id="KW-1185">Reference proteome</keyword>
<evidence type="ECO:0000256" key="2">
    <source>
        <dbReference type="ARBA" id="ARBA00022786"/>
    </source>
</evidence>
<dbReference type="Pfam" id="PF01466">
    <property type="entry name" value="Skp1"/>
    <property type="match status" value="1"/>
</dbReference>
<dbReference type="InterPro" id="IPR016073">
    <property type="entry name" value="Skp1_comp_POZ"/>
</dbReference>
<dbReference type="InterPro" id="IPR016897">
    <property type="entry name" value="SKP1"/>
</dbReference>
<dbReference type="Pfam" id="PF03931">
    <property type="entry name" value="Skp1_POZ"/>
    <property type="match status" value="1"/>
</dbReference>
<gene>
    <name evidence="5" type="ORF">PENTCL1PPCAC_21670</name>
</gene>
<proteinExistence type="inferred from homology"/>
<feature type="non-terminal residue" evidence="5">
    <location>
        <position position="1"/>
    </location>
</feature>
<dbReference type="PANTHER" id="PTHR11165">
    <property type="entry name" value="SKP1"/>
    <property type="match status" value="1"/>
</dbReference>
<dbReference type="Gene3D" id="3.30.710.10">
    <property type="entry name" value="Potassium Channel Kv1.1, Chain A"/>
    <property type="match status" value="1"/>
</dbReference>
<dbReference type="Proteomes" id="UP001432027">
    <property type="component" value="Unassembled WGS sequence"/>
</dbReference>
<evidence type="ECO:0000313" key="6">
    <source>
        <dbReference type="Proteomes" id="UP001432027"/>
    </source>
</evidence>
<dbReference type="FunFam" id="3.30.710.10:FF:000026">
    <property type="entry name" value="E3 ubiquitin ligase complex SCF subunit"/>
    <property type="match status" value="1"/>
</dbReference>
<comment type="similarity">
    <text evidence="1">Belongs to the SKP1 family.</text>
</comment>
<feature type="domain" description="SKP1 component POZ" evidence="4">
    <location>
        <begin position="35"/>
        <end position="102"/>
    </location>
</feature>
<organism evidence="5 6">
    <name type="scientific">Pristionchus entomophagus</name>
    <dbReference type="NCBI Taxonomy" id="358040"/>
    <lineage>
        <taxon>Eukaryota</taxon>
        <taxon>Metazoa</taxon>
        <taxon>Ecdysozoa</taxon>
        <taxon>Nematoda</taxon>
        <taxon>Chromadorea</taxon>
        <taxon>Rhabditida</taxon>
        <taxon>Rhabditina</taxon>
        <taxon>Diplogasteromorpha</taxon>
        <taxon>Diplogasteroidea</taxon>
        <taxon>Neodiplogasteridae</taxon>
        <taxon>Pristionchus</taxon>
    </lineage>
</organism>
<evidence type="ECO:0000259" key="4">
    <source>
        <dbReference type="Pfam" id="PF03931"/>
    </source>
</evidence>
<evidence type="ECO:0000256" key="1">
    <source>
        <dbReference type="ARBA" id="ARBA00009993"/>
    </source>
</evidence>
<dbReference type="InterPro" id="IPR016072">
    <property type="entry name" value="Skp1_comp_dimer"/>
</dbReference>
<name>A0AAV5TZ16_9BILA</name>
<protein>
    <recommendedName>
        <fullName evidence="7">Skp1-related protein</fullName>
    </recommendedName>
</protein>
<dbReference type="EMBL" id="BTSX01000005">
    <property type="protein sequence ID" value="GMS99495.1"/>
    <property type="molecule type" value="Genomic_DNA"/>
</dbReference>
<evidence type="ECO:0000259" key="3">
    <source>
        <dbReference type="Pfam" id="PF01466"/>
    </source>
</evidence>
<comment type="caution">
    <text evidence="5">The sequence shown here is derived from an EMBL/GenBank/DDBJ whole genome shotgun (WGS) entry which is preliminary data.</text>
</comment>
<evidence type="ECO:0008006" key="7">
    <source>
        <dbReference type="Google" id="ProtNLM"/>
    </source>
</evidence>
<sequence length="198" mass="22159">VLRSPLASLQSSPNLLVHSKPSHLPRLISSTPQEMSITLVSSDEQSFPVDRQILKQSGTIETLIVNMNLDDAEVDASAMPIPLPNVKGAVLGKILEWCETHKDDPLRAADDEDKTEITLPQWDAEFLNRDKIGHSMLLEITVAANYLDIKTLLEYCCKTIANTFKGKSGEDIRKDWGVKNEFTPEEEAAIKKENEWCE</sequence>
<dbReference type="SMART" id="SM00512">
    <property type="entry name" value="Skp1"/>
    <property type="match status" value="1"/>
</dbReference>
<reference evidence="5" key="1">
    <citation type="submission" date="2023-10" db="EMBL/GenBank/DDBJ databases">
        <title>Genome assembly of Pristionchus species.</title>
        <authorList>
            <person name="Yoshida K."/>
            <person name="Sommer R.J."/>
        </authorList>
    </citation>
    <scope>NUCLEOTIDE SEQUENCE</scope>
    <source>
        <strain evidence="5">RS0144</strain>
    </source>
</reference>
<feature type="domain" description="SKP1 component dimerisation" evidence="3">
    <location>
        <begin position="150"/>
        <end position="197"/>
    </location>
</feature>
<dbReference type="PIRSF" id="PIRSF028729">
    <property type="entry name" value="E3_ubiquit_lig_SCF_Skp"/>
    <property type="match status" value="1"/>
</dbReference>
<dbReference type="SUPFAM" id="SSF81382">
    <property type="entry name" value="Skp1 dimerisation domain-like"/>
    <property type="match status" value="1"/>
</dbReference>
<dbReference type="SUPFAM" id="SSF54695">
    <property type="entry name" value="POZ domain"/>
    <property type="match status" value="1"/>
</dbReference>
<evidence type="ECO:0000313" key="5">
    <source>
        <dbReference type="EMBL" id="GMS99495.1"/>
    </source>
</evidence>